<dbReference type="InterPro" id="IPR051886">
    <property type="entry name" value="Seed_Dev/Stress_Resp_Reg"/>
</dbReference>
<dbReference type="PANTHER" id="PTHR46354:SF12">
    <property type="entry name" value="DNA-BINDING PROTEIN-LIKE PROTEIN"/>
    <property type="match status" value="1"/>
</dbReference>
<comment type="caution">
    <text evidence="2">The sequence shown here is derived from an EMBL/GenBank/DDBJ whole genome shotgun (WGS) entry which is preliminary data.</text>
</comment>
<keyword evidence="3" id="KW-1185">Reference proteome</keyword>
<feature type="domain" description="DOG1" evidence="1">
    <location>
        <begin position="1"/>
        <end position="223"/>
    </location>
</feature>
<proteinExistence type="predicted"/>
<gene>
    <name evidence="2" type="ORF">ACJRO7_025136</name>
</gene>
<evidence type="ECO:0000313" key="2">
    <source>
        <dbReference type="EMBL" id="KAL3736135.1"/>
    </source>
</evidence>
<dbReference type="PANTHER" id="PTHR46354">
    <property type="entry name" value="DOG1 DOMAIN-CONTAINING PROTEIN"/>
    <property type="match status" value="1"/>
</dbReference>
<organism evidence="2 3">
    <name type="scientific">Eucalyptus globulus</name>
    <name type="common">Tasmanian blue gum</name>
    <dbReference type="NCBI Taxonomy" id="34317"/>
    <lineage>
        <taxon>Eukaryota</taxon>
        <taxon>Viridiplantae</taxon>
        <taxon>Streptophyta</taxon>
        <taxon>Embryophyta</taxon>
        <taxon>Tracheophyta</taxon>
        <taxon>Spermatophyta</taxon>
        <taxon>Magnoliopsida</taxon>
        <taxon>eudicotyledons</taxon>
        <taxon>Gunneridae</taxon>
        <taxon>Pentapetalae</taxon>
        <taxon>rosids</taxon>
        <taxon>malvids</taxon>
        <taxon>Myrtales</taxon>
        <taxon>Myrtaceae</taxon>
        <taxon>Myrtoideae</taxon>
        <taxon>Eucalypteae</taxon>
        <taxon>Eucalyptus</taxon>
    </lineage>
</organism>
<reference evidence="2 3" key="1">
    <citation type="submission" date="2024-11" db="EMBL/GenBank/DDBJ databases">
        <title>Chromosome-level genome assembly of Eucalyptus globulus Labill. provides insights into its genome evolution.</title>
        <authorList>
            <person name="Li X."/>
        </authorList>
    </citation>
    <scope>NUCLEOTIDE SEQUENCE [LARGE SCALE GENOMIC DNA]</scope>
    <source>
        <strain evidence="2">CL2024</strain>
        <tissue evidence="2">Fresh tender leaves</tissue>
    </source>
</reference>
<sequence length="234" mass="26570">MNSFDRFYGGWQEQLRHLVDQLAAAPKPPTSPDHHHQLHHLVSKFMDHYAEYYQTKALEVDRDVLSVLAAPWITALERSLHWIGGCRPTTVFHLVYTESSILFESHMIDILRGYRTGDLGDLSPSQFRGVSELQCDTVREENAITEELSEWQDGMSDLMVASSNLEEKIGKLGAIVKKADDLRLKTVRRVVELLTPQQAVEFLISASELQFGIRGWGLNLGKGPNNLTQKEKEK</sequence>
<dbReference type="EMBL" id="JBJKBG010000006">
    <property type="protein sequence ID" value="KAL3736135.1"/>
    <property type="molecule type" value="Genomic_DNA"/>
</dbReference>
<protein>
    <recommendedName>
        <fullName evidence="1">DOG1 domain-containing protein</fullName>
    </recommendedName>
</protein>
<name>A0ABD3K890_EUCGL</name>
<evidence type="ECO:0000259" key="1">
    <source>
        <dbReference type="PROSITE" id="PS51806"/>
    </source>
</evidence>
<dbReference type="AlphaFoldDB" id="A0ABD3K890"/>
<dbReference type="PROSITE" id="PS51806">
    <property type="entry name" value="DOG1"/>
    <property type="match status" value="1"/>
</dbReference>
<dbReference type="InterPro" id="IPR025422">
    <property type="entry name" value="TGA_domain"/>
</dbReference>
<dbReference type="Pfam" id="PF14144">
    <property type="entry name" value="DOG1"/>
    <property type="match status" value="1"/>
</dbReference>
<accession>A0ABD3K890</accession>
<dbReference type="Proteomes" id="UP001634007">
    <property type="component" value="Unassembled WGS sequence"/>
</dbReference>
<evidence type="ECO:0000313" key="3">
    <source>
        <dbReference type="Proteomes" id="UP001634007"/>
    </source>
</evidence>